<dbReference type="Pfam" id="PF02544">
    <property type="entry name" value="Steroid_dh"/>
    <property type="match status" value="1"/>
</dbReference>
<feature type="transmembrane region" description="Helical" evidence="6">
    <location>
        <begin position="67"/>
        <end position="88"/>
    </location>
</feature>
<proteinExistence type="inferred from homology"/>
<reference evidence="8" key="2">
    <citation type="submission" date="2021-04" db="EMBL/GenBank/DDBJ databases">
        <authorList>
            <person name="Podell S."/>
        </authorList>
    </citation>
    <scope>NUCLEOTIDE SEQUENCE</scope>
    <source>
        <strain evidence="8">Hildebrandi</strain>
    </source>
</reference>
<feature type="domain" description="3-oxo-5-alpha-steroid 4-dehydrogenase C-terminal" evidence="7">
    <location>
        <begin position="150"/>
        <end position="265"/>
    </location>
</feature>
<evidence type="ECO:0000256" key="5">
    <source>
        <dbReference type="ARBA" id="ARBA00023136"/>
    </source>
</evidence>
<comment type="similarity">
    <text evidence="2">Belongs to the steroid 5-alpha reductase family.</text>
</comment>
<evidence type="ECO:0000313" key="8">
    <source>
        <dbReference type="EMBL" id="KAG7353580.1"/>
    </source>
</evidence>
<dbReference type="AlphaFoldDB" id="A0A9K3L2J8"/>
<keyword evidence="4 6" id="KW-1133">Transmembrane helix</keyword>
<accession>A0A9K3L2J8</accession>
<sequence>MLVPTVAVDTHPVVLAYNAFQVVGIAGSYFSESKNPMPYSKFAVSSKKNDDGTSTTKKMVPSRMGMLIIYVPATIVALAVQWFLLPLIKDSTPTVAGWLVFAHFVKRDLEVLCLHKYSGSTELDAARMIAFVYALTALMICFVSTPTTELASREVYSGVSLFVVGSLGNLYHHYLLAKLRSDSVRKYVAPKGGLFQFVAAPHYLFELIAWLGIAVASHQLTGYLNLLSMTMYLSARSQNQNNWNKNKFSEKEWPASRKNMVPFVY</sequence>
<dbReference type="OrthoDB" id="540503at2759"/>
<comment type="caution">
    <text evidence="8">The sequence shown here is derived from an EMBL/GenBank/DDBJ whole genome shotgun (WGS) entry which is preliminary data.</text>
</comment>
<evidence type="ECO:0000256" key="4">
    <source>
        <dbReference type="ARBA" id="ARBA00022989"/>
    </source>
</evidence>
<keyword evidence="3 6" id="KW-0812">Transmembrane</keyword>
<dbReference type="InterPro" id="IPR001104">
    <property type="entry name" value="3-oxo-5_a-steroid_4-DH_C"/>
</dbReference>
<feature type="transmembrane region" description="Helical" evidence="6">
    <location>
        <begin position="125"/>
        <end position="143"/>
    </location>
</feature>
<keyword evidence="9" id="KW-1185">Reference proteome</keyword>
<comment type="subcellular location">
    <subcellularLocation>
        <location evidence="1">Membrane</location>
        <topology evidence="1">Multi-pass membrane protein</topology>
    </subcellularLocation>
</comment>
<evidence type="ECO:0000313" key="9">
    <source>
        <dbReference type="Proteomes" id="UP000693970"/>
    </source>
</evidence>
<dbReference type="GO" id="GO:0016020">
    <property type="term" value="C:membrane"/>
    <property type="evidence" value="ECO:0007669"/>
    <property type="project" value="UniProtKB-SubCell"/>
</dbReference>
<feature type="transmembrane region" description="Helical" evidence="6">
    <location>
        <begin position="194"/>
        <end position="216"/>
    </location>
</feature>
<dbReference type="PANTHER" id="PTHR10556:SF35">
    <property type="entry name" value="3-OXO-5-ALPHA-STEROID 4-DEHYDROGENASE FAMILY PROTEIN"/>
    <property type="match status" value="1"/>
</dbReference>
<dbReference type="EMBL" id="JAGRRH010000016">
    <property type="protein sequence ID" value="KAG7353580.1"/>
    <property type="molecule type" value="Genomic_DNA"/>
</dbReference>
<evidence type="ECO:0000256" key="6">
    <source>
        <dbReference type="SAM" id="Phobius"/>
    </source>
</evidence>
<dbReference type="Proteomes" id="UP000693970">
    <property type="component" value="Unassembled WGS sequence"/>
</dbReference>
<name>A0A9K3L2J8_9STRA</name>
<evidence type="ECO:0000256" key="3">
    <source>
        <dbReference type="ARBA" id="ARBA00022692"/>
    </source>
</evidence>
<reference evidence="8" key="1">
    <citation type="journal article" date="2021" name="Sci. Rep.">
        <title>Diploid genomic architecture of Nitzschia inconspicua, an elite biomass production diatom.</title>
        <authorList>
            <person name="Oliver A."/>
            <person name="Podell S."/>
            <person name="Pinowska A."/>
            <person name="Traller J.C."/>
            <person name="Smith S.R."/>
            <person name="McClure R."/>
            <person name="Beliaev A."/>
            <person name="Bohutskyi P."/>
            <person name="Hill E.A."/>
            <person name="Rabines A."/>
            <person name="Zheng H."/>
            <person name="Allen L.Z."/>
            <person name="Kuo A."/>
            <person name="Grigoriev I.V."/>
            <person name="Allen A.E."/>
            <person name="Hazlebeck D."/>
            <person name="Allen E.E."/>
        </authorList>
    </citation>
    <scope>NUCLEOTIDE SEQUENCE</scope>
    <source>
        <strain evidence="8">Hildebrandi</strain>
    </source>
</reference>
<dbReference type="PROSITE" id="PS50244">
    <property type="entry name" value="S5A_REDUCTASE"/>
    <property type="match status" value="1"/>
</dbReference>
<dbReference type="GO" id="GO:0006629">
    <property type="term" value="P:lipid metabolic process"/>
    <property type="evidence" value="ECO:0007669"/>
    <property type="project" value="InterPro"/>
</dbReference>
<protein>
    <submittedName>
        <fullName evidence="8">3-oxo-5-alpha-steroid 4-dehydrogenase-domain containing protein</fullName>
    </submittedName>
</protein>
<evidence type="ECO:0000256" key="2">
    <source>
        <dbReference type="ARBA" id="ARBA00007742"/>
    </source>
</evidence>
<feature type="transmembrane region" description="Helical" evidence="6">
    <location>
        <begin position="155"/>
        <end position="174"/>
    </location>
</feature>
<dbReference type="InterPro" id="IPR039357">
    <property type="entry name" value="SRD5A/TECR"/>
</dbReference>
<evidence type="ECO:0000259" key="7">
    <source>
        <dbReference type="Pfam" id="PF02544"/>
    </source>
</evidence>
<gene>
    <name evidence="8" type="ORF">IV203_002935</name>
</gene>
<organism evidence="8 9">
    <name type="scientific">Nitzschia inconspicua</name>
    <dbReference type="NCBI Taxonomy" id="303405"/>
    <lineage>
        <taxon>Eukaryota</taxon>
        <taxon>Sar</taxon>
        <taxon>Stramenopiles</taxon>
        <taxon>Ochrophyta</taxon>
        <taxon>Bacillariophyta</taxon>
        <taxon>Bacillariophyceae</taxon>
        <taxon>Bacillariophycidae</taxon>
        <taxon>Bacillariales</taxon>
        <taxon>Bacillariaceae</taxon>
        <taxon>Nitzschia</taxon>
    </lineage>
</organism>
<keyword evidence="5 6" id="KW-0472">Membrane</keyword>
<evidence type="ECO:0000256" key="1">
    <source>
        <dbReference type="ARBA" id="ARBA00004141"/>
    </source>
</evidence>
<dbReference type="PANTHER" id="PTHR10556">
    <property type="entry name" value="3-OXO-5-ALPHA-STEROID 4-DEHYDROGENASE"/>
    <property type="match status" value="1"/>
</dbReference>
<dbReference type="GO" id="GO:0016627">
    <property type="term" value="F:oxidoreductase activity, acting on the CH-CH group of donors"/>
    <property type="evidence" value="ECO:0007669"/>
    <property type="project" value="InterPro"/>
</dbReference>